<reference evidence="6" key="2">
    <citation type="submission" date="2025-08" db="UniProtKB">
        <authorList>
            <consortium name="Ensembl"/>
        </authorList>
    </citation>
    <scope>IDENTIFICATION</scope>
</reference>
<dbReference type="SUPFAM" id="SSF53955">
    <property type="entry name" value="Lysozyme-like"/>
    <property type="match status" value="1"/>
</dbReference>
<dbReference type="InterPro" id="IPR023346">
    <property type="entry name" value="Lysozyme-like_dom_sf"/>
</dbReference>
<keyword evidence="3" id="KW-1015">Disulfide bond</keyword>
<dbReference type="PANTHER" id="PTHR11407">
    <property type="entry name" value="LYSOZYME C"/>
    <property type="match status" value="1"/>
</dbReference>
<dbReference type="Proteomes" id="UP000472276">
    <property type="component" value="Unassembled WGS sequence"/>
</dbReference>
<dbReference type="AlphaFoldDB" id="A0AAZ1XIU2"/>
<evidence type="ECO:0000313" key="7">
    <source>
        <dbReference type="Proteomes" id="UP000472276"/>
    </source>
</evidence>
<evidence type="ECO:0000256" key="1">
    <source>
        <dbReference type="ARBA" id="ARBA00012732"/>
    </source>
</evidence>
<accession>A0AAZ1XIU2</accession>
<dbReference type="EC" id="3.2.1.17" evidence="1"/>
<dbReference type="PROSITE" id="PS51348">
    <property type="entry name" value="GLYCOSYL_HYDROL_F22_2"/>
    <property type="match status" value="1"/>
</dbReference>
<evidence type="ECO:0000256" key="2">
    <source>
        <dbReference type="ARBA" id="ARBA00022638"/>
    </source>
</evidence>
<dbReference type="InterPro" id="IPR001916">
    <property type="entry name" value="Glyco_hydro_22"/>
</dbReference>
<dbReference type="Pfam" id="PF00062">
    <property type="entry name" value="Lys"/>
    <property type="match status" value="1"/>
</dbReference>
<name>A0AAZ1XIU2_OREAU</name>
<sequence length="127" mass="14712">LKSLLFHFLLFLTTANAKIFERCEWACTLRANGIDGYYGVLADWVCLTQWESNYNTMAKNTNRTDFGIFQINSYLCGYLNTHTQSSKHIKGERCGGGERNGGDAPWRRRLKDHDIHPQSYHQLRPQL</sequence>
<keyword evidence="7" id="KW-1185">Reference proteome</keyword>
<evidence type="ECO:0000256" key="3">
    <source>
        <dbReference type="ARBA" id="ARBA00023157"/>
    </source>
</evidence>
<feature type="region of interest" description="Disordered" evidence="4">
    <location>
        <begin position="88"/>
        <end position="108"/>
    </location>
</feature>
<proteinExistence type="predicted"/>
<evidence type="ECO:0000256" key="5">
    <source>
        <dbReference type="SAM" id="SignalP"/>
    </source>
</evidence>
<dbReference type="Gene3D" id="1.10.530.10">
    <property type="match status" value="1"/>
</dbReference>
<dbReference type="Ensembl" id="ENSOABT00000078877.1">
    <property type="protein sequence ID" value="ENSOABP00000067505.1"/>
    <property type="gene ID" value="ENSOABG00000001864.2"/>
</dbReference>
<reference evidence="6" key="3">
    <citation type="submission" date="2025-09" db="UniProtKB">
        <authorList>
            <consortium name="Ensembl"/>
        </authorList>
    </citation>
    <scope>IDENTIFICATION</scope>
</reference>
<keyword evidence="2" id="KW-0929">Antimicrobial</keyword>
<reference evidence="7" key="1">
    <citation type="submission" date="2020-03" db="EMBL/GenBank/DDBJ databases">
        <title>Evolution of repeat sequences and sex chromosomes of tilapia species revealed by chromosome-level genomes.</title>
        <authorList>
            <person name="Xu L."/>
            <person name="Tao W."/>
            <person name="Wang D."/>
            <person name="Zhou Q."/>
        </authorList>
    </citation>
    <scope>NUCLEOTIDE SEQUENCE [LARGE SCALE GENOMIC DNA]</scope>
    <source>
        <strain evidence="7">Israel</strain>
    </source>
</reference>
<organism evidence="6 7">
    <name type="scientific">Oreochromis aureus</name>
    <name type="common">Israeli tilapia</name>
    <name type="synonym">Chromis aureus</name>
    <dbReference type="NCBI Taxonomy" id="47969"/>
    <lineage>
        <taxon>Eukaryota</taxon>
        <taxon>Metazoa</taxon>
        <taxon>Chordata</taxon>
        <taxon>Craniata</taxon>
        <taxon>Vertebrata</taxon>
        <taxon>Euteleostomi</taxon>
        <taxon>Actinopterygii</taxon>
        <taxon>Neopterygii</taxon>
        <taxon>Teleostei</taxon>
        <taxon>Neoteleostei</taxon>
        <taxon>Acanthomorphata</taxon>
        <taxon>Ovalentaria</taxon>
        <taxon>Cichlomorphae</taxon>
        <taxon>Cichliformes</taxon>
        <taxon>Cichlidae</taxon>
        <taxon>African cichlids</taxon>
        <taxon>Pseudocrenilabrinae</taxon>
        <taxon>Oreochromini</taxon>
        <taxon>Oreochromis</taxon>
    </lineage>
</organism>
<dbReference type="SMART" id="SM00263">
    <property type="entry name" value="LYZ1"/>
    <property type="match status" value="1"/>
</dbReference>
<protein>
    <recommendedName>
        <fullName evidence="1">lysozyme</fullName>
        <ecNumber evidence="1">3.2.1.17</ecNumber>
    </recommendedName>
</protein>
<dbReference type="GO" id="GO:0003796">
    <property type="term" value="F:lysozyme activity"/>
    <property type="evidence" value="ECO:0007669"/>
    <property type="project" value="UniProtKB-EC"/>
</dbReference>
<evidence type="ECO:0000313" key="6">
    <source>
        <dbReference type="Ensembl" id="ENSOABP00000067505.1"/>
    </source>
</evidence>
<feature type="chain" id="PRO_5044255500" description="lysozyme" evidence="5">
    <location>
        <begin position="18"/>
        <end position="127"/>
    </location>
</feature>
<dbReference type="PRINTS" id="PR00137">
    <property type="entry name" value="LYSOZYME"/>
</dbReference>
<feature type="signal peptide" evidence="5">
    <location>
        <begin position="1"/>
        <end position="17"/>
    </location>
</feature>
<dbReference type="GO" id="GO:0042742">
    <property type="term" value="P:defense response to bacterium"/>
    <property type="evidence" value="ECO:0007669"/>
    <property type="project" value="UniProtKB-KW"/>
</dbReference>
<dbReference type="InterPro" id="IPR000974">
    <property type="entry name" value="Glyco_hydro_22_lys"/>
</dbReference>
<keyword evidence="5" id="KW-0732">Signal</keyword>
<dbReference type="PANTHER" id="PTHR11407:SF63">
    <property type="entry name" value="LYSOZYME C"/>
    <property type="match status" value="1"/>
</dbReference>
<dbReference type="GO" id="GO:0031640">
    <property type="term" value="P:killing of cells of another organism"/>
    <property type="evidence" value="ECO:0007669"/>
    <property type="project" value="UniProtKB-KW"/>
</dbReference>
<evidence type="ECO:0000256" key="4">
    <source>
        <dbReference type="SAM" id="MobiDB-lite"/>
    </source>
</evidence>
<keyword evidence="2" id="KW-0081">Bacteriolytic enzyme</keyword>